<feature type="compositionally biased region" description="Polar residues" evidence="11">
    <location>
        <begin position="652"/>
        <end position="679"/>
    </location>
</feature>
<evidence type="ECO:0000256" key="8">
    <source>
        <dbReference type="PROSITE-ProRule" id="PRU00108"/>
    </source>
</evidence>
<feature type="compositionally biased region" description="Polar residues" evidence="11">
    <location>
        <begin position="432"/>
        <end position="456"/>
    </location>
</feature>
<dbReference type="PROSITE" id="PS50071">
    <property type="entry name" value="HOMEOBOX_2"/>
    <property type="match status" value="1"/>
</dbReference>
<gene>
    <name evidence="14" type="ORF">ACJMK2_023497</name>
</gene>
<name>A0ABD3T5R9_SINWO</name>
<feature type="compositionally biased region" description="Basic and acidic residues" evidence="11">
    <location>
        <begin position="8"/>
        <end position="18"/>
    </location>
</feature>
<dbReference type="Proteomes" id="UP001634394">
    <property type="component" value="Unassembled WGS sequence"/>
</dbReference>
<evidence type="ECO:0000256" key="3">
    <source>
        <dbReference type="ARBA" id="ARBA00023015"/>
    </source>
</evidence>
<feature type="region of interest" description="Disordered" evidence="11">
    <location>
        <begin position="432"/>
        <end position="461"/>
    </location>
</feature>
<keyword evidence="6 10" id="KW-0804">Transcription</keyword>
<feature type="region of interest" description="Disordered" evidence="11">
    <location>
        <begin position="1"/>
        <end position="20"/>
    </location>
</feature>
<organism evidence="14 15">
    <name type="scientific">Sinanodonta woodiana</name>
    <name type="common">Chinese pond mussel</name>
    <name type="synonym">Anodonta woodiana</name>
    <dbReference type="NCBI Taxonomy" id="1069815"/>
    <lineage>
        <taxon>Eukaryota</taxon>
        <taxon>Metazoa</taxon>
        <taxon>Spiralia</taxon>
        <taxon>Lophotrochozoa</taxon>
        <taxon>Mollusca</taxon>
        <taxon>Bivalvia</taxon>
        <taxon>Autobranchia</taxon>
        <taxon>Heteroconchia</taxon>
        <taxon>Palaeoheterodonta</taxon>
        <taxon>Unionida</taxon>
        <taxon>Unionoidea</taxon>
        <taxon>Unionidae</taxon>
        <taxon>Unioninae</taxon>
        <taxon>Sinanodonta</taxon>
    </lineage>
</organism>
<accession>A0ABD3T5R9</accession>
<dbReference type="InterPro" id="IPR010982">
    <property type="entry name" value="Lambda_DNA-bd_dom_sf"/>
</dbReference>
<dbReference type="PROSITE" id="PS51042">
    <property type="entry name" value="CUT"/>
    <property type="match status" value="1"/>
</dbReference>
<feature type="compositionally biased region" description="Polar residues" evidence="11">
    <location>
        <begin position="498"/>
        <end position="510"/>
    </location>
</feature>
<dbReference type="Gene3D" id="1.10.260.40">
    <property type="entry name" value="lambda repressor-like DNA-binding domains"/>
    <property type="match status" value="1"/>
</dbReference>
<evidence type="ECO:0000313" key="15">
    <source>
        <dbReference type="Proteomes" id="UP001634394"/>
    </source>
</evidence>
<feature type="domain" description="Homeobox" evidence="12">
    <location>
        <begin position="214"/>
        <end position="270"/>
    </location>
</feature>
<comment type="caution">
    <text evidence="14">The sequence shown here is derived from an EMBL/GenBank/DDBJ whole genome shotgun (WGS) entry which is preliminary data.</text>
</comment>
<proteinExistence type="inferred from homology"/>
<dbReference type="AlphaFoldDB" id="A0ABD3T5R9"/>
<dbReference type="EMBL" id="JBJQND010000019">
    <property type="protein sequence ID" value="KAL3831793.1"/>
    <property type="molecule type" value="Genomic_DNA"/>
</dbReference>
<dbReference type="Pfam" id="PF02376">
    <property type="entry name" value="CUT"/>
    <property type="match status" value="1"/>
</dbReference>
<dbReference type="InterPro" id="IPR009057">
    <property type="entry name" value="Homeodomain-like_sf"/>
</dbReference>
<evidence type="ECO:0000256" key="4">
    <source>
        <dbReference type="ARBA" id="ARBA00023125"/>
    </source>
</evidence>
<dbReference type="GO" id="GO:0003677">
    <property type="term" value="F:DNA binding"/>
    <property type="evidence" value="ECO:0007669"/>
    <property type="project" value="UniProtKB-UniRule"/>
</dbReference>
<dbReference type="CDD" id="cd00086">
    <property type="entry name" value="homeodomain"/>
    <property type="match status" value="1"/>
</dbReference>
<keyword evidence="4 8" id="KW-0238">DNA-binding</keyword>
<evidence type="ECO:0000259" key="12">
    <source>
        <dbReference type="PROSITE" id="PS50071"/>
    </source>
</evidence>
<keyword evidence="3 10" id="KW-0805">Transcription regulation</keyword>
<evidence type="ECO:0000256" key="10">
    <source>
        <dbReference type="RuleBase" id="RU361129"/>
    </source>
</evidence>
<keyword evidence="15" id="KW-1185">Reference proteome</keyword>
<evidence type="ECO:0000256" key="11">
    <source>
        <dbReference type="SAM" id="MobiDB-lite"/>
    </source>
</evidence>
<feature type="DNA-binding region" description="Homeobox" evidence="8">
    <location>
        <begin position="216"/>
        <end position="271"/>
    </location>
</feature>
<dbReference type="InterPro" id="IPR003350">
    <property type="entry name" value="CUT_dom"/>
</dbReference>
<keyword evidence="7 8" id="KW-0539">Nucleus</keyword>
<evidence type="ECO:0000256" key="1">
    <source>
        <dbReference type="ARBA" id="ARBA00004123"/>
    </source>
</evidence>
<evidence type="ECO:0000256" key="6">
    <source>
        <dbReference type="ARBA" id="ARBA00023163"/>
    </source>
</evidence>
<dbReference type="GO" id="GO:0005634">
    <property type="term" value="C:nucleus"/>
    <property type="evidence" value="ECO:0007669"/>
    <property type="project" value="UniProtKB-SubCell"/>
</dbReference>
<evidence type="ECO:0000256" key="9">
    <source>
        <dbReference type="RuleBase" id="RU000682"/>
    </source>
</evidence>
<dbReference type="SUPFAM" id="SSF46689">
    <property type="entry name" value="Homeodomain-like"/>
    <property type="match status" value="1"/>
</dbReference>
<evidence type="ECO:0000256" key="7">
    <source>
        <dbReference type="ARBA" id="ARBA00023242"/>
    </source>
</evidence>
<keyword evidence="5 8" id="KW-0371">Homeobox</keyword>
<dbReference type="InterPro" id="IPR001356">
    <property type="entry name" value="HD"/>
</dbReference>
<feature type="domain" description="CUT" evidence="13">
    <location>
        <begin position="114"/>
        <end position="204"/>
    </location>
</feature>
<reference evidence="14 15" key="1">
    <citation type="submission" date="2024-11" db="EMBL/GenBank/DDBJ databases">
        <title>Chromosome-level genome assembly of the freshwater bivalve Anodonta woodiana.</title>
        <authorList>
            <person name="Chen X."/>
        </authorList>
    </citation>
    <scope>NUCLEOTIDE SEQUENCE [LARGE SCALE GENOMIC DNA]</scope>
    <source>
        <strain evidence="14">MN2024</strain>
        <tissue evidence="14">Gills</tissue>
    </source>
</reference>
<dbReference type="SMART" id="SM01109">
    <property type="entry name" value="CUT"/>
    <property type="match status" value="1"/>
</dbReference>
<protein>
    <recommendedName>
        <fullName evidence="10">One cut domain family member</fullName>
    </recommendedName>
</protein>
<evidence type="ECO:0000256" key="5">
    <source>
        <dbReference type="ARBA" id="ARBA00023155"/>
    </source>
</evidence>
<feature type="region of interest" description="Disordered" evidence="11">
    <location>
        <begin position="489"/>
        <end position="510"/>
    </location>
</feature>
<evidence type="ECO:0000313" key="14">
    <source>
        <dbReference type="EMBL" id="KAL3831793.1"/>
    </source>
</evidence>
<comment type="similarity">
    <text evidence="2 10">Belongs to the CUT homeobox family.</text>
</comment>
<dbReference type="SUPFAM" id="SSF47413">
    <property type="entry name" value="lambda repressor-like DNA-binding domains"/>
    <property type="match status" value="1"/>
</dbReference>
<dbReference type="SMART" id="SM00389">
    <property type="entry name" value="HOX"/>
    <property type="match status" value="1"/>
</dbReference>
<evidence type="ECO:0000256" key="2">
    <source>
        <dbReference type="ARBA" id="ARBA00008190"/>
    </source>
</evidence>
<dbReference type="Pfam" id="PF00046">
    <property type="entry name" value="Homeodomain"/>
    <property type="match status" value="1"/>
</dbReference>
<sequence>MDTTLPAVKEEPRSYKDGEADDVAPRDVAWLNQNQFHTYQNNPVFPQIRHQLTPNIRKEQGVASSTCISTPNTANRPIGPRMVCSSRRDIVENWLSSYVHPDSSSTEPDHIDDDAENYFQTPIDIPAVVSEFKATLENYGISQRFAARYIMEETSQGNLSFLLDKGRSKKWSELSHRGRLPYIRMKEWLDNKDLQMATMEMLKGVKAIKKSGQKEACSKREKFSLFQLSVLCRLFEENSNPSMGTRIAISEKLSIHIERINVWFQNQRARGFPAKKILEQSFGGLLNKDSRKQNQMQPNTNFELHFQPGTVPFQGSNLLTFASDHVKESPPISELDLNAICGQPSSTRSGIFGTPVTHSKLFDVPGLSMTGNNVPADLQHTPFSSNQSLFSKTAINRVKAEYNTITNAQNSQGAHSPMLDSFTKNLNTYCETRSPQNSSVENNNRDSIFQSNSRSGSVKRRLEMPNISEEHKKPRVNVPFFRGKGSHTVISSRHRSVNDSSEGHQGSENTTLAPVLSRDNQGLLDYMQMSHRSMMNGKVIDIPVSETVPNPGIYSMTKSEKTNATHRNLPDRQLLDISARAMHMKGVPSPHDHLSETVGVTSETMTTFNKENHKLLGQTRFGLIACDTFGIPTISAEEQLSTFPCSKARGSNAPSDFTLNSQTGTQPSRSFRQPFTKTTTATNQSYTCQKATGLFTMSQSPMTQTSVNQFQMPQSKSRLSVKAGPPSRPIENIFRQDSPLHVIKLLCTHILGNQPSTEIKELVIPDLD</sequence>
<dbReference type="Gene3D" id="1.10.10.60">
    <property type="entry name" value="Homeodomain-like"/>
    <property type="match status" value="1"/>
</dbReference>
<feature type="region of interest" description="Disordered" evidence="11">
    <location>
        <begin position="651"/>
        <end position="679"/>
    </location>
</feature>
<evidence type="ECO:0000259" key="13">
    <source>
        <dbReference type="PROSITE" id="PS51042"/>
    </source>
</evidence>
<comment type="subcellular location">
    <subcellularLocation>
        <location evidence="1 8 9">Nucleus</location>
    </subcellularLocation>
</comment>